<gene>
    <name evidence="1" type="ORF">AHOG_00720</name>
</gene>
<dbReference type="EMBL" id="CP022521">
    <property type="protein sequence ID" value="ASO17817.1"/>
    <property type="molecule type" value="Genomic_DNA"/>
</dbReference>
<protein>
    <submittedName>
        <fullName evidence="1">Uncharacterized protein</fullName>
    </submittedName>
</protein>
<dbReference type="RefSeq" id="WP_093939638.1">
    <property type="nucleotide sequence ID" value="NZ_CP022521.1"/>
</dbReference>
<dbReference type="InterPro" id="IPR029063">
    <property type="entry name" value="SAM-dependent_MTases_sf"/>
</dbReference>
<keyword evidence="2" id="KW-1185">Reference proteome</keyword>
<dbReference type="Proteomes" id="UP000204221">
    <property type="component" value="Chromosome"/>
</dbReference>
<dbReference type="KEGG" id="ahg:AHOG_00720"/>
<reference evidence="1 2" key="1">
    <citation type="submission" date="2017-07" db="EMBL/GenBank/DDBJ databases">
        <title>Complete genome sequence of Actinoalloteichus hoggarensis DSM 45943, type strain of Actinoalloteichus hoggarensis.</title>
        <authorList>
            <person name="Ruckert C."/>
            <person name="Nouioui I."/>
            <person name="Willmese J."/>
            <person name="van Wezel G."/>
            <person name="Klenk H.-P."/>
            <person name="Kalinowski J."/>
            <person name="Zotchev S.B."/>
        </authorList>
    </citation>
    <scope>NUCLEOTIDE SEQUENCE [LARGE SCALE GENOMIC DNA]</scope>
    <source>
        <strain evidence="1 2">DSM 45943</strain>
    </source>
</reference>
<dbReference type="Pfam" id="PF13578">
    <property type="entry name" value="Methyltransf_24"/>
    <property type="match status" value="1"/>
</dbReference>
<evidence type="ECO:0000313" key="2">
    <source>
        <dbReference type="Proteomes" id="UP000204221"/>
    </source>
</evidence>
<evidence type="ECO:0000313" key="1">
    <source>
        <dbReference type="EMBL" id="ASO17817.1"/>
    </source>
</evidence>
<proteinExistence type="predicted"/>
<organism evidence="1 2">
    <name type="scientific">Actinoalloteichus hoggarensis</name>
    <dbReference type="NCBI Taxonomy" id="1470176"/>
    <lineage>
        <taxon>Bacteria</taxon>
        <taxon>Bacillati</taxon>
        <taxon>Actinomycetota</taxon>
        <taxon>Actinomycetes</taxon>
        <taxon>Pseudonocardiales</taxon>
        <taxon>Pseudonocardiaceae</taxon>
        <taxon>Actinoalloteichus</taxon>
    </lineage>
</organism>
<sequence>MDGFASQAVADLAAWQRLGPLLTDYLPFPAGSLRPTAIVALLDEVLIGDRSVVVQCGSGSSSILLARLLSRRGFGRLLALEHDERAAAFVTSQLRRERLSEVARVVHTPLAAHPAAVGGLSWYEPSVVFEMVTSFVDRNGLVDLLLVDGPPIADGVPETDLSRYPALPVLRGALSPGATVLVGDDADPQSGRAVLDRWSREFGLRFHRDRTAGLAVAVVRI</sequence>
<dbReference type="AlphaFoldDB" id="A0A221VWH3"/>
<accession>A0A221VWH3</accession>
<dbReference type="SUPFAM" id="SSF53335">
    <property type="entry name" value="S-adenosyl-L-methionine-dependent methyltransferases"/>
    <property type="match status" value="1"/>
</dbReference>
<dbReference type="OrthoDB" id="823440at2"/>
<name>A0A221VWH3_9PSEU</name>
<dbReference type="Gene3D" id="3.40.50.150">
    <property type="entry name" value="Vaccinia Virus protein VP39"/>
    <property type="match status" value="1"/>
</dbReference>